<protein>
    <recommendedName>
        <fullName evidence="2">WRKY19-like zinc finger domain-containing protein</fullName>
    </recommendedName>
</protein>
<feature type="region of interest" description="Disordered" evidence="1">
    <location>
        <begin position="326"/>
        <end position="380"/>
    </location>
</feature>
<feature type="compositionally biased region" description="Basic and acidic residues" evidence="1">
    <location>
        <begin position="702"/>
        <end position="712"/>
    </location>
</feature>
<feature type="compositionally biased region" description="Basic and acidic residues" evidence="1">
    <location>
        <begin position="107"/>
        <end position="120"/>
    </location>
</feature>
<feature type="compositionally biased region" description="Pro residues" evidence="1">
    <location>
        <begin position="369"/>
        <end position="378"/>
    </location>
</feature>
<reference evidence="3" key="1">
    <citation type="submission" date="2021-01" db="EMBL/GenBank/DDBJ databases">
        <authorList>
            <person name="Corre E."/>
            <person name="Pelletier E."/>
            <person name="Niang G."/>
            <person name="Scheremetjew M."/>
            <person name="Finn R."/>
            <person name="Kale V."/>
            <person name="Holt S."/>
            <person name="Cochrane G."/>
            <person name="Meng A."/>
            <person name="Brown T."/>
            <person name="Cohen L."/>
        </authorList>
    </citation>
    <scope>NUCLEOTIDE SEQUENCE</scope>
    <source>
        <strain evidence="3">CCMP127</strain>
    </source>
</reference>
<dbReference type="PANTHER" id="PTHR31827">
    <property type="entry name" value="EMB|CAB89363.1"/>
    <property type="match status" value="1"/>
</dbReference>
<dbReference type="AlphaFoldDB" id="A0A7S3LCM7"/>
<sequence length="754" mass="81267">MMNCSNAHNLNTEAIDDPWQVDCTYLALSNMLPRIMSNNSTPSESATGAQGEKLVNQNSRMARDNCGFETTMDGDVLVVQPSFDDSTRSKSPTIYPQKSAEWQTRSPDGEKKMSDSEERNPSSPQSQAQHKASRRSSGHTRSLSGRFFESTTISDELTEAERSKEDSSEFAGRKHRRMFSGDATNPNYAHRRINSIGQTTTVPRRHHHREDSGGLDILSAVAHSTKEELAGAMGQTAPWDMSRRSPDNPPPHSRPNPPPPPHRGYEGVHPAYAHHMHAPHGVPPMSQHPMNPPPHRRMPYPPPGPYAHPYPPSPYHHHYPPPPPGSSSYYPGAPHHHHSAYPPSRGRYASPYPPHSGAPPRKGAYDLVPQPPPPPPPSAAAAAVVAHPTGPAISDATIPVDKHVFERRTPTPPGGWPQAEATLSSAHQGSQTFVTSIAVGDGNKMVQTTSNSRTVATNTEEIPASKPPSEIGHHRKMSSFSSLGTMLGSNIFAGNSSRGTPTKDSDPQKGHHRKMSSNVSFLNGFDVGLEVDAAFLRNLQAANEVPPAAASAPSPVPPPPYKSEPEAPSVASTTSPQSDGSASGTKLAAGGTSKRVRRKCTVQGCGNRVVQGGLCISHGAKRKTCKHPGCNKNVKKAGLCSTHGPARKRCDHPGCPKVAVQGGRCISHGAKKKLCCVADCSKQAILAGMCKKHHDQTQAGGRPKEKSHEARRPAQSHQSGHTRGLSFFQEISPDAISTLLNPEDKEEQEERMVW</sequence>
<dbReference type="InterPro" id="IPR056866">
    <property type="entry name" value="Znf_WRKY19"/>
</dbReference>
<evidence type="ECO:0000256" key="1">
    <source>
        <dbReference type="SAM" id="MobiDB-lite"/>
    </source>
</evidence>
<dbReference type="PANTHER" id="PTHR31827:SF1">
    <property type="entry name" value="EMB|CAB89363.1"/>
    <property type="match status" value="1"/>
</dbReference>
<organism evidence="3">
    <name type="scientific">Amphora coffeiformis</name>
    <dbReference type="NCBI Taxonomy" id="265554"/>
    <lineage>
        <taxon>Eukaryota</taxon>
        <taxon>Sar</taxon>
        <taxon>Stramenopiles</taxon>
        <taxon>Ochrophyta</taxon>
        <taxon>Bacillariophyta</taxon>
        <taxon>Bacillariophyceae</taxon>
        <taxon>Bacillariophycidae</taxon>
        <taxon>Thalassiophysales</taxon>
        <taxon>Catenulaceae</taxon>
        <taxon>Amphora</taxon>
    </lineage>
</organism>
<feature type="domain" description="WRKY19-like zinc finger" evidence="2">
    <location>
        <begin position="648"/>
        <end position="669"/>
    </location>
</feature>
<feature type="region of interest" description="Disordered" evidence="1">
    <location>
        <begin position="81"/>
        <end position="213"/>
    </location>
</feature>
<feature type="compositionally biased region" description="Pro residues" evidence="1">
    <location>
        <begin position="247"/>
        <end position="262"/>
    </location>
</feature>
<feature type="region of interest" description="Disordered" evidence="1">
    <location>
        <begin position="695"/>
        <end position="728"/>
    </location>
</feature>
<feature type="compositionally biased region" description="Polar residues" evidence="1">
    <location>
        <begin position="570"/>
        <end position="584"/>
    </location>
</feature>
<feature type="compositionally biased region" description="Polar residues" evidence="1">
    <location>
        <begin position="489"/>
        <end position="500"/>
    </location>
</feature>
<proteinExistence type="predicted"/>
<dbReference type="Pfam" id="PF24906">
    <property type="entry name" value="Zf_WRKY19"/>
    <property type="match status" value="1"/>
</dbReference>
<name>A0A7S3LCM7_9STRA</name>
<feature type="region of interest" description="Disordered" evidence="1">
    <location>
        <begin position="546"/>
        <end position="593"/>
    </location>
</feature>
<evidence type="ECO:0000259" key="2">
    <source>
        <dbReference type="Pfam" id="PF24906"/>
    </source>
</evidence>
<feature type="compositionally biased region" description="Polar residues" evidence="1">
    <location>
        <begin position="448"/>
        <end position="460"/>
    </location>
</feature>
<feature type="region of interest" description="Disordered" evidence="1">
    <location>
        <begin position="233"/>
        <end position="305"/>
    </location>
</feature>
<feature type="compositionally biased region" description="Polar residues" evidence="1">
    <location>
        <begin position="121"/>
        <end position="130"/>
    </location>
</feature>
<feature type="compositionally biased region" description="Low complexity" evidence="1">
    <location>
        <begin position="279"/>
        <end position="289"/>
    </location>
</feature>
<dbReference type="EMBL" id="HBIM01015555">
    <property type="protein sequence ID" value="CAE0415128.1"/>
    <property type="molecule type" value="Transcribed_RNA"/>
</dbReference>
<feature type="region of interest" description="Disordered" evidence="1">
    <location>
        <begin position="448"/>
        <end position="475"/>
    </location>
</feature>
<feature type="compositionally biased region" description="Polar residues" evidence="1">
    <location>
        <begin position="139"/>
        <end position="155"/>
    </location>
</feature>
<accession>A0A7S3LCM7</accession>
<gene>
    <name evidence="3" type="ORF">ACOF00016_LOCUS12273</name>
</gene>
<feature type="compositionally biased region" description="Polar residues" evidence="1">
    <location>
        <begin position="89"/>
        <end position="106"/>
    </location>
</feature>
<feature type="region of interest" description="Disordered" evidence="1">
    <location>
        <begin position="489"/>
        <end position="515"/>
    </location>
</feature>
<evidence type="ECO:0000313" key="3">
    <source>
        <dbReference type="EMBL" id="CAE0415128.1"/>
    </source>
</evidence>